<accession>A0A409W527</accession>
<dbReference type="InParanoid" id="A0A409W527"/>
<organism evidence="1 2">
    <name type="scientific">Gymnopilus dilepis</name>
    <dbReference type="NCBI Taxonomy" id="231916"/>
    <lineage>
        <taxon>Eukaryota</taxon>
        <taxon>Fungi</taxon>
        <taxon>Dikarya</taxon>
        <taxon>Basidiomycota</taxon>
        <taxon>Agaricomycotina</taxon>
        <taxon>Agaricomycetes</taxon>
        <taxon>Agaricomycetidae</taxon>
        <taxon>Agaricales</taxon>
        <taxon>Agaricineae</taxon>
        <taxon>Hymenogastraceae</taxon>
        <taxon>Gymnopilus</taxon>
    </lineage>
</organism>
<protein>
    <submittedName>
        <fullName evidence="1">Uncharacterized protein</fullName>
    </submittedName>
</protein>
<dbReference type="AlphaFoldDB" id="A0A409W527"/>
<reference evidence="1 2" key="1">
    <citation type="journal article" date="2018" name="Evol. Lett.">
        <title>Horizontal gene cluster transfer increased hallucinogenic mushroom diversity.</title>
        <authorList>
            <person name="Reynolds H.T."/>
            <person name="Vijayakumar V."/>
            <person name="Gluck-Thaler E."/>
            <person name="Korotkin H.B."/>
            <person name="Matheny P.B."/>
            <person name="Slot J.C."/>
        </authorList>
    </citation>
    <scope>NUCLEOTIDE SEQUENCE [LARGE SCALE GENOMIC DNA]</scope>
    <source>
        <strain evidence="1 2">SRW20</strain>
    </source>
</reference>
<dbReference type="EMBL" id="NHYE01005393">
    <property type="protein sequence ID" value="PPQ73639.1"/>
    <property type="molecule type" value="Genomic_DNA"/>
</dbReference>
<name>A0A409W527_9AGAR</name>
<evidence type="ECO:0000313" key="2">
    <source>
        <dbReference type="Proteomes" id="UP000284706"/>
    </source>
</evidence>
<evidence type="ECO:0000313" key="1">
    <source>
        <dbReference type="EMBL" id="PPQ73639.1"/>
    </source>
</evidence>
<comment type="caution">
    <text evidence="1">The sequence shown here is derived from an EMBL/GenBank/DDBJ whole genome shotgun (WGS) entry which is preliminary data.</text>
</comment>
<keyword evidence="2" id="KW-1185">Reference proteome</keyword>
<sequence>MSTDSATYSQPTSFMLRRLPRLVEHIIRLAFKDDAEATGSVDVYKPSWADVVKRSRMKKSLLQNT</sequence>
<dbReference type="Proteomes" id="UP000284706">
    <property type="component" value="Unassembled WGS sequence"/>
</dbReference>
<gene>
    <name evidence="1" type="ORF">CVT26_010630</name>
</gene>
<proteinExistence type="predicted"/>